<comment type="caution">
    <text evidence="1">The sequence shown here is derived from an EMBL/GenBank/DDBJ whole genome shotgun (WGS) entry which is preliminary data.</text>
</comment>
<dbReference type="EMBL" id="RCBY01000050">
    <property type="protein sequence ID" value="RQH44758.1"/>
    <property type="molecule type" value="Genomic_DNA"/>
</dbReference>
<reference evidence="1 2" key="1">
    <citation type="journal article" date="2018" name="ACS Chem. Biol.">
        <title>Ketoreductase domain dysfunction expands chemodiversity: malyngamide biosynthesis in the cyanobacterium Okeania hirsuta.</title>
        <authorList>
            <person name="Moss N.A."/>
            <person name="Leao T."/>
            <person name="Rankin M."/>
            <person name="McCullough T.M."/>
            <person name="Qu P."/>
            <person name="Korobeynikov A."/>
            <person name="Smith J.L."/>
            <person name="Gerwick L."/>
            <person name="Gerwick W.H."/>
        </authorList>
    </citation>
    <scope>NUCLEOTIDE SEQUENCE [LARGE SCALE GENOMIC DNA]</scope>
    <source>
        <strain evidence="1 2">PAB10Feb10-1</strain>
    </source>
</reference>
<proteinExistence type="predicted"/>
<name>A0A3N6PC48_9CYAN</name>
<evidence type="ECO:0000313" key="1">
    <source>
        <dbReference type="EMBL" id="RQH44758.1"/>
    </source>
</evidence>
<sequence length="146" mass="15626">MSVAKTLVEAALLIISIVAFKPPINTRVYYLVGKKIGKQEILSQFRTAIFKISEAIQASNATAAASGVFDLAKMIYEVGIIQIIFDAIISELDFWDVALFVATSIPQILAFILSGGAAAIAKIAVVVLNTVSFTLSVLETVETCDI</sequence>
<dbReference type="AlphaFoldDB" id="A0A3N6PC48"/>
<evidence type="ECO:0000313" key="2">
    <source>
        <dbReference type="Proteomes" id="UP000269154"/>
    </source>
</evidence>
<dbReference type="RefSeq" id="WP_124154649.1">
    <property type="nucleotide sequence ID" value="NZ_CAWOLW010000446.1"/>
</dbReference>
<protein>
    <submittedName>
        <fullName evidence="1">Uncharacterized protein</fullName>
    </submittedName>
</protein>
<keyword evidence="2" id="KW-1185">Reference proteome</keyword>
<organism evidence="1 2">
    <name type="scientific">Okeania hirsuta</name>
    <dbReference type="NCBI Taxonomy" id="1458930"/>
    <lineage>
        <taxon>Bacteria</taxon>
        <taxon>Bacillati</taxon>
        <taxon>Cyanobacteriota</taxon>
        <taxon>Cyanophyceae</taxon>
        <taxon>Oscillatoriophycideae</taxon>
        <taxon>Oscillatoriales</taxon>
        <taxon>Microcoleaceae</taxon>
        <taxon>Okeania</taxon>
    </lineage>
</organism>
<dbReference type="Proteomes" id="UP000269154">
    <property type="component" value="Unassembled WGS sequence"/>
</dbReference>
<accession>A0A3N6PC48</accession>
<gene>
    <name evidence="1" type="ORF">D5R40_11225</name>
</gene>